<organism evidence="4 5">
    <name type="scientific">Aquimarina algicola</name>
    <dbReference type="NCBI Taxonomy" id="2589995"/>
    <lineage>
        <taxon>Bacteria</taxon>
        <taxon>Pseudomonadati</taxon>
        <taxon>Bacteroidota</taxon>
        <taxon>Flavobacteriia</taxon>
        <taxon>Flavobacteriales</taxon>
        <taxon>Flavobacteriaceae</taxon>
        <taxon>Aquimarina</taxon>
    </lineage>
</organism>
<dbReference type="Pfam" id="PF14559">
    <property type="entry name" value="TPR_19"/>
    <property type="match status" value="1"/>
</dbReference>
<dbReference type="AlphaFoldDB" id="A0A504JJV7"/>
<protein>
    <submittedName>
        <fullName evidence="4">Tetratricopeptide repeat protein</fullName>
    </submittedName>
</protein>
<dbReference type="PANTHER" id="PTHR44943">
    <property type="entry name" value="CELLULOSE SYNTHASE OPERON PROTEIN C"/>
    <property type="match status" value="1"/>
</dbReference>
<proteinExistence type="predicted"/>
<gene>
    <name evidence="4" type="ORF">FHK87_04090</name>
</gene>
<sequence>MSNKKTEKELLEKAEKIYHQYNEDRYPKAIELFKELLQQYPENIKGWAMLSTMQSANKDFDDALVSIDKAIQLDPKNIRITKQKSLLFSELNRLLYDGSKYFDERSDGFYEINTFKNKNEILEAYIRHLYTQIDNFPEQEDIHEVYEDIGTFLSNLGEYNDSIKVLKKAIEILDNSDEDFEDDLFNPYATINLSISKSYEKIGELDNALIFLDKAIEKDSENSYLLTHKAKLYDKKGDKKSKAEVYTMFLENTEIQYNKTKDIVYLFHKIEAYIDLQNVDKASFELSRIEKSEKSKNYLDTISEYKIKIENLKAG</sequence>
<dbReference type="Proteomes" id="UP000315540">
    <property type="component" value="Unassembled WGS sequence"/>
</dbReference>
<evidence type="ECO:0000256" key="1">
    <source>
        <dbReference type="ARBA" id="ARBA00022737"/>
    </source>
</evidence>
<evidence type="ECO:0000256" key="3">
    <source>
        <dbReference type="PROSITE-ProRule" id="PRU00339"/>
    </source>
</evidence>
<reference evidence="4 5" key="1">
    <citation type="submission" date="2019-06" db="EMBL/GenBank/DDBJ databases">
        <authorList>
            <person name="Meng X."/>
        </authorList>
    </citation>
    <scope>NUCLEOTIDE SEQUENCE [LARGE SCALE GENOMIC DNA]</scope>
    <source>
        <strain evidence="4 5">M625</strain>
    </source>
</reference>
<dbReference type="OrthoDB" id="755070at2"/>
<dbReference type="InterPro" id="IPR011990">
    <property type="entry name" value="TPR-like_helical_dom_sf"/>
</dbReference>
<keyword evidence="1" id="KW-0677">Repeat</keyword>
<feature type="repeat" description="TPR" evidence="3">
    <location>
        <begin position="44"/>
        <end position="77"/>
    </location>
</feature>
<evidence type="ECO:0000313" key="4">
    <source>
        <dbReference type="EMBL" id="TPN86791.1"/>
    </source>
</evidence>
<dbReference type="InterPro" id="IPR051685">
    <property type="entry name" value="Ycf3/AcsC/BcsC/TPR_MFPF"/>
</dbReference>
<evidence type="ECO:0000313" key="5">
    <source>
        <dbReference type="Proteomes" id="UP000315540"/>
    </source>
</evidence>
<dbReference type="SUPFAM" id="SSF48452">
    <property type="entry name" value="TPR-like"/>
    <property type="match status" value="1"/>
</dbReference>
<name>A0A504JJV7_9FLAO</name>
<dbReference type="SMART" id="SM00028">
    <property type="entry name" value="TPR"/>
    <property type="match status" value="4"/>
</dbReference>
<dbReference type="EMBL" id="VFWZ01000002">
    <property type="protein sequence ID" value="TPN86791.1"/>
    <property type="molecule type" value="Genomic_DNA"/>
</dbReference>
<dbReference type="RefSeq" id="WP_140590165.1">
    <property type="nucleotide sequence ID" value="NZ_VFWZ01000002.1"/>
</dbReference>
<keyword evidence="5" id="KW-1185">Reference proteome</keyword>
<dbReference type="InterPro" id="IPR019734">
    <property type="entry name" value="TPR_rpt"/>
</dbReference>
<comment type="caution">
    <text evidence="4">The sequence shown here is derived from an EMBL/GenBank/DDBJ whole genome shotgun (WGS) entry which is preliminary data.</text>
</comment>
<dbReference type="Gene3D" id="1.25.40.10">
    <property type="entry name" value="Tetratricopeptide repeat domain"/>
    <property type="match status" value="2"/>
</dbReference>
<keyword evidence="2 3" id="KW-0802">TPR repeat</keyword>
<dbReference type="PANTHER" id="PTHR44943:SF8">
    <property type="entry name" value="TPR REPEAT-CONTAINING PROTEIN MJ0263"/>
    <property type="match status" value="1"/>
</dbReference>
<evidence type="ECO:0000256" key="2">
    <source>
        <dbReference type="ARBA" id="ARBA00022803"/>
    </source>
</evidence>
<accession>A0A504JJV7</accession>
<dbReference type="Pfam" id="PF13181">
    <property type="entry name" value="TPR_8"/>
    <property type="match status" value="2"/>
</dbReference>
<feature type="repeat" description="TPR" evidence="3">
    <location>
        <begin position="143"/>
        <end position="176"/>
    </location>
</feature>
<dbReference type="PROSITE" id="PS50005">
    <property type="entry name" value="TPR"/>
    <property type="match status" value="2"/>
</dbReference>